<keyword evidence="2" id="KW-0472">Membrane</keyword>
<feature type="domain" description="CorA-like transporter" evidence="3">
    <location>
        <begin position="7"/>
        <end position="283"/>
    </location>
</feature>
<feature type="region of interest" description="Disordered" evidence="1">
    <location>
        <begin position="293"/>
        <end position="319"/>
    </location>
</feature>
<name>A0A9P8C080_9HELO</name>
<sequence>MEQLNSSCEDAARFPRNIIYHNTYMHNLIRSMNRLSERERDLFSPDEHASLDIVECDTTPRKSQSTFKTNLKELREYIHGCASTLGSDPASRFVFLHAPNSRERLYTSRAMLTYILSYHQVMPAFLEFLFPYGRQEHARDLNFSGFREESRIDPAQMALNIPGLGRSGRELRMCYNLKSVEPSEYQPRMPWSIRQTAVYHSLDVETGKQFWVIIKGDELIKERIEDALEGSGGPKSPRPQNSVSDAFIATISTHMIICDWCNEDWRWYISFLEESLRQKTGHTLGVIAENPPQHVNQEKTPKTVTWSTTTSAPCPEKPISRTNSIMKSFLWTSTKPVSSPISDIGAFPARDISSGVYSGPVIQPPRLPSGPQPPPHPPQRSNTGYSEAPSPNPNAFSFTDLTEVQLVEDRANEGHYRWFINSHSCPQHLESDCVVEVERFEKRIWGIMSDLAMQKARTTTLLRLIGDRKSLLYGILQFQSMEASKSIAGRSQESTEHMEAMTKDMHVLALRTKQETVSMRIITLVTLFFLPGTFISTIMSTDIVQFHKGDSGRSEKTFHLDALQLFLEICLPMMFATFSAWYVVYWWIDRKEEIKRRNRLLEPV</sequence>
<protein>
    <recommendedName>
        <fullName evidence="3">CorA-like transporter domain-containing protein</fullName>
    </recommendedName>
</protein>
<proteinExistence type="predicted"/>
<feature type="transmembrane region" description="Helical" evidence="2">
    <location>
        <begin position="565"/>
        <end position="588"/>
    </location>
</feature>
<gene>
    <name evidence="4" type="ORF">BJ875DRAFT_217146</name>
</gene>
<dbReference type="Pfam" id="PF26616">
    <property type="entry name" value="CorA-like"/>
    <property type="match status" value="1"/>
</dbReference>
<keyword evidence="5" id="KW-1185">Reference proteome</keyword>
<comment type="caution">
    <text evidence="4">The sequence shown here is derived from an EMBL/GenBank/DDBJ whole genome shotgun (WGS) entry which is preliminary data.</text>
</comment>
<feature type="compositionally biased region" description="Pro residues" evidence="1">
    <location>
        <begin position="362"/>
        <end position="378"/>
    </location>
</feature>
<dbReference type="Gene3D" id="1.20.58.340">
    <property type="entry name" value="Magnesium transport protein CorA, transmembrane region"/>
    <property type="match status" value="1"/>
</dbReference>
<evidence type="ECO:0000256" key="1">
    <source>
        <dbReference type="SAM" id="MobiDB-lite"/>
    </source>
</evidence>
<reference evidence="4" key="1">
    <citation type="journal article" date="2021" name="IMA Fungus">
        <title>Genomic characterization of three marine fungi, including Emericellopsis atlantica sp. nov. with signatures of a generalist lifestyle and marine biomass degradation.</title>
        <authorList>
            <person name="Hagestad O.C."/>
            <person name="Hou L."/>
            <person name="Andersen J.H."/>
            <person name="Hansen E.H."/>
            <person name="Altermark B."/>
            <person name="Li C."/>
            <person name="Kuhnert E."/>
            <person name="Cox R.J."/>
            <person name="Crous P.W."/>
            <person name="Spatafora J.W."/>
            <person name="Lail K."/>
            <person name="Amirebrahimi M."/>
            <person name="Lipzen A."/>
            <person name="Pangilinan J."/>
            <person name="Andreopoulos W."/>
            <person name="Hayes R.D."/>
            <person name="Ng V."/>
            <person name="Grigoriev I.V."/>
            <person name="Jackson S.A."/>
            <person name="Sutton T.D.S."/>
            <person name="Dobson A.D.W."/>
            <person name="Rama T."/>
        </authorList>
    </citation>
    <scope>NUCLEOTIDE SEQUENCE</scope>
    <source>
        <strain evidence="4">TRa018bII</strain>
    </source>
</reference>
<dbReference type="Proteomes" id="UP000824998">
    <property type="component" value="Unassembled WGS sequence"/>
</dbReference>
<dbReference type="EMBL" id="MU251844">
    <property type="protein sequence ID" value="KAG9228899.1"/>
    <property type="molecule type" value="Genomic_DNA"/>
</dbReference>
<feature type="region of interest" description="Disordered" evidence="1">
    <location>
        <begin position="358"/>
        <end position="397"/>
    </location>
</feature>
<accession>A0A9P8C080</accession>
<dbReference type="AlphaFoldDB" id="A0A9P8C080"/>
<feature type="transmembrane region" description="Helical" evidence="2">
    <location>
        <begin position="521"/>
        <end position="545"/>
    </location>
</feature>
<organism evidence="4 5">
    <name type="scientific">Amylocarpus encephaloides</name>
    <dbReference type="NCBI Taxonomy" id="45428"/>
    <lineage>
        <taxon>Eukaryota</taxon>
        <taxon>Fungi</taxon>
        <taxon>Dikarya</taxon>
        <taxon>Ascomycota</taxon>
        <taxon>Pezizomycotina</taxon>
        <taxon>Leotiomycetes</taxon>
        <taxon>Helotiales</taxon>
        <taxon>Helotiales incertae sedis</taxon>
        <taxon>Amylocarpus</taxon>
    </lineage>
</organism>
<evidence type="ECO:0000256" key="2">
    <source>
        <dbReference type="SAM" id="Phobius"/>
    </source>
</evidence>
<keyword evidence="2" id="KW-0812">Transmembrane</keyword>
<dbReference type="InterPro" id="IPR058257">
    <property type="entry name" value="CorA-like_dom"/>
</dbReference>
<feature type="compositionally biased region" description="Low complexity" evidence="1">
    <location>
        <begin position="302"/>
        <end position="311"/>
    </location>
</feature>
<keyword evidence="2" id="KW-1133">Transmembrane helix</keyword>
<dbReference type="OrthoDB" id="5396681at2759"/>
<evidence type="ECO:0000259" key="3">
    <source>
        <dbReference type="Pfam" id="PF26616"/>
    </source>
</evidence>
<evidence type="ECO:0000313" key="5">
    <source>
        <dbReference type="Proteomes" id="UP000824998"/>
    </source>
</evidence>
<evidence type="ECO:0000313" key="4">
    <source>
        <dbReference type="EMBL" id="KAG9228899.1"/>
    </source>
</evidence>